<dbReference type="SMART" id="SM00563">
    <property type="entry name" value="PlsC"/>
    <property type="match status" value="1"/>
</dbReference>
<evidence type="ECO:0000259" key="5">
    <source>
        <dbReference type="SMART" id="SM00563"/>
    </source>
</evidence>
<keyword evidence="4" id="KW-0472">Membrane</keyword>
<keyword evidence="4" id="KW-1133">Transmembrane helix</keyword>
<evidence type="ECO:0000256" key="1">
    <source>
        <dbReference type="ARBA" id="ARBA00005189"/>
    </source>
</evidence>
<evidence type="ECO:0000256" key="3">
    <source>
        <dbReference type="ARBA" id="ARBA00023315"/>
    </source>
</evidence>
<dbReference type="PANTHER" id="PTHR10434:SF66">
    <property type="entry name" value="PHOSPHOLIPID_GLYCEROL ACYLTRANSFERASE DOMAIN-CONTAINING PROTEIN"/>
    <property type="match status" value="1"/>
</dbReference>
<dbReference type="CDD" id="cd07989">
    <property type="entry name" value="LPLAT_AGPAT-like"/>
    <property type="match status" value="1"/>
</dbReference>
<dbReference type="PANTHER" id="PTHR10434">
    <property type="entry name" value="1-ACYL-SN-GLYCEROL-3-PHOSPHATE ACYLTRANSFERASE"/>
    <property type="match status" value="1"/>
</dbReference>
<keyword evidence="4" id="KW-0812">Transmembrane</keyword>
<reference evidence="6 7" key="1">
    <citation type="journal article" date="2000" name="Arch. Microbiol.">
        <title>Rhodobaca bogoriensis gen. nov. and sp. nov., an alkaliphilic purple nonsulfur bacterium from African Rift Valley soda lakes.</title>
        <authorList>
            <person name="Milford A.D."/>
            <person name="Achenbach L.A."/>
            <person name="Jung D.O."/>
            <person name="Madigan M.T."/>
        </authorList>
    </citation>
    <scope>NUCLEOTIDE SEQUENCE [LARGE SCALE GENOMIC DNA]</scope>
    <source>
        <strain evidence="6 7">2376</strain>
    </source>
</reference>
<comment type="caution">
    <text evidence="6">The sequence shown here is derived from an EMBL/GenBank/DDBJ whole genome shotgun (WGS) entry which is preliminary data.</text>
</comment>
<dbReference type="GO" id="GO:0006654">
    <property type="term" value="P:phosphatidic acid biosynthetic process"/>
    <property type="evidence" value="ECO:0007669"/>
    <property type="project" value="TreeGrafter"/>
</dbReference>
<evidence type="ECO:0000313" key="7">
    <source>
        <dbReference type="Proteomes" id="UP000529417"/>
    </source>
</evidence>
<name>A0A7Z0KXU4_9RHOB</name>
<keyword evidence="2 6" id="KW-0808">Transferase</keyword>
<protein>
    <submittedName>
        <fullName evidence="6">1-acyl-sn-glycerol-3-phosphate acyltransferase</fullName>
    </submittedName>
</protein>
<dbReference type="Pfam" id="PF01553">
    <property type="entry name" value="Acyltransferase"/>
    <property type="match status" value="1"/>
</dbReference>
<dbReference type="RefSeq" id="WP_179905436.1">
    <property type="nucleotide sequence ID" value="NZ_JACBXS010000010.1"/>
</dbReference>
<keyword evidence="7" id="KW-1185">Reference proteome</keyword>
<dbReference type="Proteomes" id="UP000529417">
    <property type="component" value="Unassembled WGS sequence"/>
</dbReference>
<feature type="domain" description="Phospholipid/glycerol acyltransferase" evidence="5">
    <location>
        <begin position="73"/>
        <end position="187"/>
    </location>
</feature>
<comment type="pathway">
    <text evidence="1">Lipid metabolism.</text>
</comment>
<dbReference type="GO" id="GO:0003841">
    <property type="term" value="F:1-acylglycerol-3-phosphate O-acyltransferase activity"/>
    <property type="evidence" value="ECO:0007669"/>
    <property type="project" value="TreeGrafter"/>
</dbReference>
<keyword evidence="3 6" id="KW-0012">Acyltransferase</keyword>
<evidence type="ECO:0000313" key="6">
    <source>
        <dbReference type="EMBL" id="NYS24680.1"/>
    </source>
</evidence>
<organism evidence="6 7">
    <name type="scientific">Rhabdonatronobacter sediminivivens</name>
    <dbReference type="NCBI Taxonomy" id="2743469"/>
    <lineage>
        <taxon>Bacteria</taxon>
        <taxon>Pseudomonadati</taxon>
        <taxon>Pseudomonadota</taxon>
        <taxon>Alphaproteobacteria</taxon>
        <taxon>Rhodobacterales</taxon>
        <taxon>Paracoccaceae</taxon>
        <taxon>Rhabdonatronobacter</taxon>
    </lineage>
</organism>
<gene>
    <name evidence="6" type="ORF">HUK65_06710</name>
</gene>
<feature type="transmembrane region" description="Helical" evidence="4">
    <location>
        <begin position="12"/>
        <end position="33"/>
    </location>
</feature>
<evidence type="ECO:0000256" key="4">
    <source>
        <dbReference type="SAM" id="Phobius"/>
    </source>
</evidence>
<dbReference type="InterPro" id="IPR002123">
    <property type="entry name" value="Plipid/glycerol_acylTrfase"/>
</dbReference>
<dbReference type="SUPFAM" id="SSF69593">
    <property type="entry name" value="Glycerol-3-phosphate (1)-acyltransferase"/>
    <property type="match status" value="1"/>
</dbReference>
<evidence type="ECO:0000256" key="2">
    <source>
        <dbReference type="ARBA" id="ARBA00022679"/>
    </source>
</evidence>
<sequence>MGYAVQLIRSLVFIGQMYLAMLVLAVAFAPLVLVHRDYALTACHAYCRYVRWSAAWMVGLRAEVRGKVPDRPVLVAAKHQSFFDIILIFGVLPRPRFIMKKQLVWAPLLGWYALKVGCVPVDRGKRGHAIRQMLERVADGAEVPGQLIIYPQGTRVAPGAHLPYKVGTAVLYQELGQDCVPVATNVGVFWPRHGFYRKPGVAVVEFLDPIPAGRPPRAFLAELEEVIEARSDALMAEAGFAPGAREERT</sequence>
<dbReference type="EMBL" id="JACBXS010000010">
    <property type="protein sequence ID" value="NYS24680.1"/>
    <property type="molecule type" value="Genomic_DNA"/>
</dbReference>
<accession>A0A7Z0KXU4</accession>
<proteinExistence type="predicted"/>
<dbReference type="AlphaFoldDB" id="A0A7Z0KXU4"/>